<dbReference type="Proteomes" id="UP001642540">
    <property type="component" value="Unassembled WGS sequence"/>
</dbReference>
<evidence type="ECO:0000313" key="11">
    <source>
        <dbReference type="Proteomes" id="UP001642540"/>
    </source>
</evidence>
<dbReference type="SMART" id="SM00355">
    <property type="entry name" value="ZnF_C2H2"/>
    <property type="match status" value="7"/>
</dbReference>
<evidence type="ECO:0000256" key="2">
    <source>
        <dbReference type="ARBA" id="ARBA00022723"/>
    </source>
</evidence>
<feature type="domain" description="C2H2-type" evidence="9">
    <location>
        <begin position="540"/>
        <end position="568"/>
    </location>
</feature>
<feature type="region of interest" description="Disordered" evidence="8">
    <location>
        <begin position="189"/>
        <end position="246"/>
    </location>
</feature>
<dbReference type="Pfam" id="PF00096">
    <property type="entry name" value="zf-C2H2"/>
    <property type="match status" value="2"/>
</dbReference>
<keyword evidence="6" id="KW-0539">Nucleus</keyword>
<dbReference type="Pfam" id="PF13912">
    <property type="entry name" value="zf-C2H2_6"/>
    <property type="match status" value="1"/>
</dbReference>
<evidence type="ECO:0000256" key="1">
    <source>
        <dbReference type="ARBA" id="ARBA00004123"/>
    </source>
</evidence>
<feature type="region of interest" description="Disordered" evidence="8">
    <location>
        <begin position="271"/>
        <end position="384"/>
    </location>
</feature>
<evidence type="ECO:0000256" key="6">
    <source>
        <dbReference type="ARBA" id="ARBA00023242"/>
    </source>
</evidence>
<feature type="compositionally biased region" description="Low complexity" evidence="8">
    <location>
        <begin position="275"/>
        <end position="287"/>
    </location>
</feature>
<name>A0ABP1RHS7_9HEXA</name>
<dbReference type="EMBL" id="CAXLJM020000075">
    <property type="protein sequence ID" value="CAL8128552.1"/>
    <property type="molecule type" value="Genomic_DNA"/>
</dbReference>
<protein>
    <recommendedName>
        <fullName evidence="9">C2H2-type domain-containing protein</fullName>
    </recommendedName>
</protein>
<accession>A0ABP1RHS7</accession>
<evidence type="ECO:0000313" key="10">
    <source>
        <dbReference type="EMBL" id="CAL8128552.1"/>
    </source>
</evidence>
<feature type="domain" description="C2H2-type" evidence="9">
    <location>
        <begin position="480"/>
        <end position="503"/>
    </location>
</feature>
<keyword evidence="5" id="KW-0862">Zinc</keyword>
<dbReference type="PROSITE" id="PS00028">
    <property type="entry name" value="ZINC_FINGER_C2H2_1"/>
    <property type="match status" value="6"/>
</dbReference>
<proteinExistence type="predicted"/>
<dbReference type="Gene3D" id="3.30.160.60">
    <property type="entry name" value="Classic Zinc Finger"/>
    <property type="match status" value="5"/>
</dbReference>
<feature type="domain" description="C2H2-type" evidence="9">
    <location>
        <begin position="449"/>
        <end position="477"/>
    </location>
</feature>
<evidence type="ECO:0000256" key="7">
    <source>
        <dbReference type="PROSITE-ProRule" id="PRU00042"/>
    </source>
</evidence>
<evidence type="ECO:0000259" key="9">
    <source>
        <dbReference type="PROSITE" id="PS50157"/>
    </source>
</evidence>
<reference evidence="10 11" key="1">
    <citation type="submission" date="2024-08" db="EMBL/GenBank/DDBJ databases">
        <authorList>
            <person name="Cucini C."/>
            <person name="Frati F."/>
        </authorList>
    </citation>
    <scope>NUCLEOTIDE SEQUENCE [LARGE SCALE GENOMIC DNA]</scope>
</reference>
<evidence type="ECO:0000256" key="5">
    <source>
        <dbReference type="ARBA" id="ARBA00022833"/>
    </source>
</evidence>
<organism evidence="10 11">
    <name type="scientific">Orchesella dallaii</name>
    <dbReference type="NCBI Taxonomy" id="48710"/>
    <lineage>
        <taxon>Eukaryota</taxon>
        <taxon>Metazoa</taxon>
        <taxon>Ecdysozoa</taxon>
        <taxon>Arthropoda</taxon>
        <taxon>Hexapoda</taxon>
        <taxon>Collembola</taxon>
        <taxon>Entomobryomorpha</taxon>
        <taxon>Entomobryoidea</taxon>
        <taxon>Orchesellidae</taxon>
        <taxon>Orchesellinae</taxon>
        <taxon>Orchesella</taxon>
    </lineage>
</organism>
<keyword evidence="2" id="KW-0479">Metal-binding</keyword>
<dbReference type="PANTHER" id="PTHR24394:SF29">
    <property type="entry name" value="MYONEURIN"/>
    <property type="match status" value="1"/>
</dbReference>
<feature type="domain" description="C2H2-type" evidence="9">
    <location>
        <begin position="511"/>
        <end position="539"/>
    </location>
</feature>
<dbReference type="PANTHER" id="PTHR24394">
    <property type="entry name" value="ZINC FINGER PROTEIN"/>
    <property type="match status" value="1"/>
</dbReference>
<dbReference type="SUPFAM" id="SSF57667">
    <property type="entry name" value="beta-beta-alpha zinc fingers"/>
    <property type="match status" value="3"/>
</dbReference>
<feature type="compositionally biased region" description="Basic and acidic residues" evidence="8">
    <location>
        <begin position="289"/>
        <end position="307"/>
    </location>
</feature>
<feature type="compositionally biased region" description="Acidic residues" evidence="8">
    <location>
        <begin position="313"/>
        <end position="329"/>
    </location>
</feature>
<feature type="domain" description="C2H2-type" evidence="9">
    <location>
        <begin position="615"/>
        <end position="639"/>
    </location>
</feature>
<dbReference type="InterPro" id="IPR036236">
    <property type="entry name" value="Znf_C2H2_sf"/>
</dbReference>
<sequence>MGSPKQTVCFICLINHIEIPSTSNPIYHNQVHSPINKNEADTSSTTEAHQNDILIRFVSLINQCLGINSEHYSFLNLRNKSPQNSVNQDCSLFCEICAKVVSQICDLYHEFCIVQLRLSSRLGELGELMVNSKIKSAAGDSQDDNDHYGSLLKSLAYQLGTENISLVDEVRRVIASKCELKRRQHCPEVALDNLPPPSKASLSTSPQQCVAPKVTLKLEDGRLSSDDEEDDDDYQRQDYYGGVNTPIKIVEADDDEYDSDFENEQMIERIDQDQDSNLSSDSNVQQDPLKQDLSKEDKKVENRKDKNPPQQTEDVEASDSDDDEDESQSDSDYSPSEGGDSDPEWNANNSAPSPASKKPKPQNQTQTQPKAKRKREDDPSQSQPDGVLLLYECVKCQTTVPSIKWKGHLAWHKGREKAEQHPFHCKICLNIFVDQEALDFHINLLHPDMECKYCGAKFKNRLLLLKHKSSEHPNRNKERHKCTLCEKVFEYLDELRLHKKNSHQIRIRPIIPCNLCDKTFTKKMSLLEHIKSVHNDKRDHLCQQCGKAFKTEKKLKDHISRKHFSEKDPDYGKKGKNPCPYCEKRFGVKYQLYTHLKKCENNPNIQSDDYQPEPSICDQCGKEFRDSRSCKVHVYQKHR</sequence>
<gene>
    <name evidence="10" type="ORF">ODALV1_LOCUS22318</name>
</gene>
<comment type="caution">
    <text evidence="10">The sequence shown here is derived from an EMBL/GenBank/DDBJ whole genome shotgun (WGS) entry which is preliminary data.</text>
</comment>
<evidence type="ECO:0000256" key="3">
    <source>
        <dbReference type="ARBA" id="ARBA00022737"/>
    </source>
</evidence>
<keyword evidence="4 7" id="KW-0863">Zinc-finger</keyword>
<keyword evidence="3" id="KW-0677">Repeat</keyword>
<feature type="compositionally biased region" description="Low complexity" evidence="8">
    <location>
        <begin position="346"/>
        <end position="369"/>
    </location>
</feature>
<dbReference type="InterPro" id="IPR013087">
    <property type="entry name" value="Znf_C2H2_type"/>
</dbReference>
<keyword evidence="11" id="KW-1185">Reference proteome</keyword>
<dbReference type="PROSITE" id="PS50157">
    <property type="entry name" value="ZINC_FINGER_C2H2_2"/>
    <property type="match status" value="5"/>
</dbReference>
<comment type="subcellular location">
    <subcellularLocation>
        <location evidence="1">Nucleus</location>
    </subcellularLocation>
</comment>
<evidence type="ECO:0000256" key="4">
    <source>
        <dbReference type="ARBA" id="ARBA00022771"/>
    </source>
</evidence>
<evidence type="ECO:0000256" key="8">
    <source>
        <dbReference type="SAM" id="MobiDB-lite"/>
    </source>
</evidence>
<feature type="compositionally biased region" description="Basic and acidic residues" evidence="8">
    <location>
        <begin position="216"/>
        <end position="225"/>
    </location>
</feature>